<dbReference type="PIRSF" id="PIRSF010607">
    <property type="entry name" value="Txn_repr_CtsR"/>
    <property type="match status" value="1"/>
</dbReference>
<dbReference type="GO" id="GO:0006355">
    <property type="term" value="P:regulation of DNA-templated transcription"/>
    <property type="evidence" value="ECO:0007669"/>
    <property type="project" value="UniProtKB-UniRule"/>
</dbReference>
<comment type="caution">
    <text evidence="10">The sequence shown here is derived from an EMBL/GenBank/DDBJ whole genome shotgun (WGS) entry which is preliminary data.</text>
</comment>
<dbReference type="RefSeq" id="WP_154530382.1">
    <property type="nucleotide sequence ID" value="NZ_JAQXTV010000057.1"/>
</dbReference>
<name>A0A7X2MWR1_9CLOT</name>
<keyword evidence="4 7" id="KW-0805">Transcription regulation</keyword>
<accession>A0A7X2MWR1</accession>
<protein>
    <recommendedName>
        <fullName evidence="2 7">Transcriptional regulator CtsR</fullName>
    </recommendedName>
</protein>
<evidence type="ECO:0000256" key="7">
    <source>
        <dbReference type="PIRNR" id="PIRNR010607"/>
    </source>
</evidence>
<dbReference type="AlphaFoldDB" id="A0A7X2MWR1"/>
<dbReference type="InterPro" id="IPR041902">
    <property type="entry name" value="CtsR_N_sf"/>
</dbReference>
<dbReference type="Gene3D" id="3.30.56.130">
    <property type="entry name" value="Transcriptional regulator CtsR, winged HTH domain"/>
    <property type="match status" value="1"/>
</dbReference>
<keyword evidence="5 7" id="KW-0238">DNA-binding</keyword>
<keyword evidence="3 7" id="KW-0678">Repressor</keyword>
<dbReference type="InterPro" id="IPR041908">
    <property type="entry name" value="CtsR_C_sf"/>
</dbReference>
<evidence type="ECO:0000256" key="5">
    <source>
        <dbReference type="ARBA" id="ARBA00023125"/>
    </source>
</evidence>
<keyword evidence="6 7" id="KW-0804">Transcription</keyword>
<evidence type="ECO:0000256" key="3">
    <source>
        <dbReference type="ARBA" id="ARBA00022491"/>
    </source>
</evidence>
<dbReference type="EMBL" id="VULX01000002">
    <property type="protein sequence ID" value="MSR90502.1"/>
    <property type="molecule type" value="Genomic_DNA"/>
</dbReference>
<dbReference type="Pfam" id="PF05848">
    <property type="entry name" value="CtsR"/>
    <property type="match status" value="1"/>
</dbReference>
<comment type="similarity">
    <text evidence="1 7">Belongs to the CtsR family.</text>
</comment>
<dbReference type="Pfam" id="PF17727">
    <property type="entry name" value="CtsR_C"/>
    <property type="match status" value="1"/>
</dbReference>
<organism evidence="10 11">
    <name type="scientific">Inconstantimicrobium porci</name>
    <dbReference type="NCBI Taxonomy" id="2652291"/>
    <lineage>
        <taxon>Bacteria</taxon>
        <taxon>Bacillati</taxon>
        <taxon>Bacillota</taxon>
        <taxon>Clostridia</taxon>
        <taxon>Eubacteriales</taxon>
        <taxon>Clostridiaceae</taxon>
        <taxon>Inconstantimicrobium</taxon>
    </lineage>
</organism>
<dbReference type="InterPro" id="IPR040465">
    <property type="entry name" value="CtsR_N"/>
</dbReference>
<evidence type="ECO:0000256" key="2">
    <source>
        <dbReference type="ARBA" id="ARBA00014129"/>
    </source>
</evidence>
<evidence type="ECO:0000259" key="8">
    <source>
        <dbReference type="Pfam" id="PF05848"/>
    </source>
</evidence>
<proteinExistence type="inferred from homology"/>
<keyword evidence="11" id="KW-1185">Reference proteome</keyword>
<dbReference type="InterPro" id="IPR008463">
    <property type="entry name" value="CtsR"/>
</dbReference>
<feature type="domain" description="CtsR N-terminal HTH" evidence="8">
    <location>
        <begin position="3"/>
        <end position="74"/>
    </location>
</feature>
<evidence type="ECO:0000256" key="6">
    <source>
        <dbReference type="ARBA" id="ARBA00023163"/>
    </source>
</evidence>
<evidence type="ECO:0000256" key="4">
    <source>
        <dbReference type="ARBA" id="ARBA00023015"/>
    </source>
</evidence>
<dbReference type="InterPro" id="IPR041473">
    <property type="entry name" value="CtsR_C"/>
</dbReference>
<dbReference type="GO" id="GO:0003677">
    <property type="term" value="F:DNA binding"/>
    <property type="evidence" value="ECO:0007669"/>
    <property type="project" value="UniProtKB-UniRule"/>
</dbReference>
<gene>
    <name evidence="10" type="ORF">FYJ33_03475</name>
</gene>
<evidence type="ECO:0000259" key="9">
    <source>
        <dbReference type="Pfam" id="PF17727"/>
    </source>
</evidence>
<feature type="domain" description="CtsR C-terminal dimerization" evidence="9">
    <location>
        <begin position="80"/>
        <end position="147"/>
    </location>
</feature>
<evidence type="ECO:0000256" key="1">
    <source>
        <dbReference type="ARBA" id="ARBA00010189"/>
    </source>
</evidence>
<reference evidence="10 11" key="1">
    <citation type="submission" date="2019-08" db="EMBL/GenBank/DDBJ databases">
        <title>In-depth cultivation of the pig gut microbiome towards novel bacterial diversity and tailored functional studies.</title>
        <authorList>
            <person name="Wylensek D."/>
            <person name="Hitch T.C.A."/>
            <person name="Clavel T."/>
        </authorList>
    </citation>
    <scope>NUCLEOTIDE SEQUENCE [LARGE SCALE GENOMIC DNA]</scope>
    <source>
        <strain evidence="10 11">WCA-383-APC-5B</strain>
    </source>
</reference>
<sequence>MARLSDVIEEFIKELFDDNGSNNELQIQRNELADKFSCAPSQINYVLSTRFTNEKGYLIESRRGGGGYIVIKRVANNNFDDIRNLIFESIGDSITYHNSVMILEHLYEMNRITEREFNIIKISIADSTLQGVEDRNRLRAEMLKSMILVIL</sequence>
<evidence type="ECO:0000313" key="11">
    <source>
        <dbReference type="Proteomes" id="UP000460287"/>
    </source>
</evidence>
<dbReference type="Gene3D" id="1.10.1200.150">
    <property type="entry name" value="Transcriptional regulator CtsR, C-terminal domain"/>
    <property type="match status" value="1"/>
</dbReference>
<evidence type="ECO:0000313" key="10">
    <source>
        <dbReference type="EMBL" id="MSR90502.1"/>
    </source>
</evidence>
<dbReference type="Proteomes" id="UP000460287">
    <property type="component" value="Unassembled WGS sequence"/>
</dbReference>